<reference evidence="2 3" key="1">
    <citation type="journal article" date="2013" name="PLoS Genet.">
        <title>The genome and development-dependent transcriptomes of Pyronema confluens: a window into fungal evolution.</title>
        <authorList>
            <person name="Traeger S."/>
            <person name="Altegoer F."/>
            <person name="Freitag M."/>
            <person name="Gabaldon T."/>
            <person name="Kempken F."/>
            <person name="Kumar A."/>
            <person name="Marcet-Houben M."/>
            <person name="Poggeler S."/>
            <person name="Stajich J.E."/>
            <person name="Nowrousian M."/>
        </authorList>
    </citation>
    <scope>NUCLEOTIDE SEQUENCE [LARGE SCALE GENOMIC DNA]</scope>
    <source>
        <strain evidence="3">CBS 100304</strain>
        <tissue evidence="2">Vegetative mycelium</tissue>
    </source>
</reference>
<feature type="chain" id="PRO_5004651513" evidence="1">
    <location>
        <begin position="20"/>
        <end position="219"/>
    </location>
</feature>
<dbReference type="OrthoDB" id="3438016at2759"/>
<sequence length="219" mass="23075">MQFRNIILALASTMAITSAMPEPQLQGLKPVTDTLTSVKGMPQMMTEMQSVVHQANILLDDSGTTTHQAKTLIGQASSLLDPQGVKKLKALVDNASALLSDPQLKTVLSGAAKLVGDKRLDTVLGGAAELLQPQNIKNIESLLGGANQLLTPQNVKNINSLVGTATLILTNPVILNELNGILANGYVLLDAKFVNETKTLVTSANKFLPSLVKMLGGGK</sequence>
<dbReference type="EMBL" id="HF936056">
    <property type="protein sequence ID" value="CCX33393.1"/>
    <property type="molecule type" value="Genomic_DNA"/>
</dbReference>
<feature type="signal peptide" evidence="1">
    <location>
        <begin position="1"/>
        <end position="19"/>
    </location>
</feature>
<keyword evidence="1" id="KW-0732">Signal</keyword>
<gene>
    <name evidence="2" type="ORF">PCON_01074</name>
</gene>
<name>U4LN85_PYROM</name>
<accession>U4LN85</accession>
<evidence type="ECO:0000256" key="1">
    <source>
        <dbReference type="SAM" id="SignalP"/>
    </source>
</evidence>
<keyword evidence="3" id="KW-1185">Reference proteome</keyword>
<proteinExistence type="predicted"/>
<dbReference type="STRING" id="1076935.U4LN85"/>
<evidence type="ECO:0000313" key="3">
    <source>
        <dbReference type="Proteomes" id="UP000018144"/>
    </source>
</evidence>
<protein>
    <submittedName>
        <fullName evidence="2">Uncharacterized protein</fullName>
    </submittedName>
</protein>
<evidence type="ECO:0000313" key="2">
    <source>
        <dbReference type="EMBL" id="CCX33393.1"/>
    </source>
</evidence>
<organism evidence="2 3">
    <name type="scientific">Pyronema omphalodes (strain CBS 100304)</name>
    <name type="common">Pyronema confluens</name>
    <dbReference type="NCBI Taxonomy" id="1076935"/>
    <lineage>
        <taxon>Eukaryota</taxon>
        <taxon>Fungi</taxon>
        <taxon>Dikarya</taxon>
        <taxon>Ascomycota</taxon>
        <taxon>Pezizomycotina</taxon>
        <taxon>Pezizomycetes</taxon>
        <taxon>Pezizales</taxon>
        <taxon>Pyronemataceae</taxon>
        <taxon>Pyronema</taxon>
    </lineage>
</organism>
<dbReference type="AlphaFoldDB" id="U4LN85"/>
<dbReference type="Proteomes" id="UP000018144">
    <property type="component" value="Unassembled WGS sequence"/>
</dbReference>